<keyword evidence="2" id="KW-0812">Transmembrane</keyword>
<keyword evidence="4" id="KW-1185">Reference proteome</keyword>
<accession>A0A1Q9E303</accession>
<evidence type="ECO:0000313" key="3">
    <source>
        <dbReference type="EMBL" id="OLQ01806.1"/>
    </source>
</evidence>
<feature type="region of interest" description="Disordered" evidence="1">
    <location>
        <begin position="721"/>
        <end position="800"/>
    </location>
</feature>
<protein>
    <submittedName>
        <fullName evidence="3">Uncharacterized protein</fullName>
    </submittedName>
</protein>
<dbReference type="Proteomes" id="UP000186817">
    <property type="component" value="Unassembled WGS sequence"/>
</dbReference>
<evidence type="ECO:0000256" key="2">
    <source>
        <dbReference type="SAM" id="Phobius"/>
    </source>
</evidence>
<gene>
    <name evidence="3" type="ORF">AK812_SmicGene15417</name>
</gene>
<organism evidence="3 4">
    <name type="scientific">Symbiodinium microadriaticum</name>
    <name type="common">Dinoflagellate</name>
    <name type="synonym">Zooxanthella microadriatica</name>
    <dbReference type="NCBI Taxonomy" id="2951"/>
    <lineage>
        <taxon>Eukaryota</taxon>
        <taxon>Sar</taxon>
        <taxon>Alveolata</taxon>
        <taxon>Dinophyceae</taxon>
        <taxon>Suessiales</taxon>
        <taxon>Symbiodiniaceae</taxon>
        <taxon>Symbiodinium</taxon>
    </lineage>
</organism>
<name>A0A1Q9E303_SYMMI</name>
<feature type="transmembrane region" description="Helical" evidence="2">
    <location>
        <begin position="515"/>
        <end position="538"/>
    </location>
</feature>
<reference evidence="3 4" key="1">
    <citation type="submission" date="2016-02" db="EMBL/GenBank/DDBJ databases">
        <title>Genome analysis of coral dinoflagellate symbionts highlights evolutionary adaptations to a symbiotic lifestyle.</title>
        <authorList>
            <person name="Aranda M."/>
            <person name="Li Y."/>
            <person name="Liew Y.J."/>
            <person name="Baumgarten S."/>
            <person name="Simakov O."/>
            <person name="Wilson M."/>
            <person name="Piel J."/>
            <person name="Ashoor H."/>
            <person name="Bougouffa S."/>
            <person name="Bajic V.B."/>
            <person name="Ryu T."/>
            <person name="Ravasi T."/>
            <person name="Bayer T."/>
            <person name="Micklem G."/>
            <person name="Kim H."/>
            <person name="Bhak J."/>
            <person name="Lajeunesse T.C."/>
            <person name="Voolstra C.R."/>
        </authorList>
    </citation>
    <scope>NUCLEOTIDE SEQUENCE [LARGE SCALE GENOMIC DNA]</scope>
    <source>
        <strain evidence="3 4">CCMP2467</strain>
    </source>
</reference>
<dbReference type="OrthoDB" id="425848at2759"/>
<evidence type="ECO:0000313" key="4">
    <source>
        <dbReference type="Proteomes" id="UP000186817"/>
    </source>
</evidence>
<feature type="transmembrane region" description="Helical" evidence="2">
    <location>
        <begin position="200"/>
        <end position="220"/>
    </location>
</feature>
<dbReference type="AlphaFoldDB" id="A0A1Q9E303"/>
<keyword evidence="2" id="KW-1133">Transmembrane helix</keyword>
<dbReference type="EMBL" id="LSRX01000281">
    <property type="protein sequence ID" value="OLQ01806.1"/>
    <property type="molecule type" value="Genomic_DNA"/>
</dbReference>
<proteinExistence type="predicted"/>
<evidence type="ECO:0000256" key="1">
    <source>
        <dbReference type="SAM" id="MobiDB-lite"/>
    </source>
</evidence>
<sequence>MRARPSKVLTWTQIIFQVNSPRFTDPAGDGFLKVVVAASVLGATVGISFMHGAQGKGVANCVPPGRMQCADVRSLSLRLDVVSLVLSREWGNGREKSTSGFLNWMMGAVLSGFVFRTRLHMDPMTVEGFGSRDFFSFRNPQNILPATFLLDPADGHTRRCTKIARTLREAMAGTRLREYALHAWLCAAREELRGERLRSWGVWLLVMLEVLAALCLVQPAVLTHGAVVALPLVALLALAAVRMCKEPKLLVDMPLHLIWPSHFSRFGLARPQQSAHGFFVGSTLLRASCVALSFLALWSWNIKAPFPEVTSKWCLADVEPRFCILCWISWMRPGSRNVNSEEVTDLEEVSDGGVIYRGQDWCQRARLKKQQYSSAWWQVQDSHGFAKQKLTRFEACTTCFRRCACQSLLIPQKLQPSCSADGMERINAENMSVWEGWDSSWDGWFYKPGFDQRVMHYSGHGHAFSPMAFFDLQYFNVSWLETNIRLASFVQCVVMADIDETEFWEAFVRRWGVHVLLYLPPVSLALWGLLALALPMALGSSAWSMLGGAPADAQLVQAIEARADALRRQIVQKQTHPSRKDVAMLYMNFVLFCADLVSDWVVLVEFALAGEVGLAGAQTAIIVGPLLLDCYRGKIQVVEVLSGFNKARRKGFPGNAYMKALWSEKSVEAPLSMALQWYGFLRVTDARSRWSMLASMALSVYSMTSFCFQMFELGLYDMATGARPDDPDQPDEPAPNRLPAPLESVILAAPEGLQRPMPLEPPPGLPPPGIRQPTHPTPLAPPPGLFSSPKKVGKQAMDTE</sequence>
<feature type="transmembrane region" description="Helical" evidence="2">
    <location>
        <begin position="30"/>
        <end position="50"/>
    </location>
</feature>
<feature type="transmembrane region" description="Helical" evidence="2">
    <location>
        <begin position="226"/>
        <end position="244"/>
    </location>
</feature>
<feature type="compositionally biased region" description="Pro residues" evidence="1">
    <location>
        <begin position="758"/>
        <end position="784"/>
    </location>
</feature>
<comment type="caution">
    <text evidence="3">The sequence shown here is derived from an EMBL/GenBank/DDBJ whole genome shotgun (WGS) entry which is preliminary data.</text>
</comment>
<keyword evidence="2" id="KW-0472">Membrane</keyword>
<feature type="transmembrane region" description="Helical" evidence="2">
    <location>
        <begin position="97"/>
        <end position="115"/>
    </location>
</feature>